<reference evidence="2" key="1">
    <citation type="submission" date="2019-12" db="EMBL/GenBank/DDBJ databases">
        <authorList>
            <person name="Scholes J."/>
        </authorList>
    </citation>
    <scope>NUCLEOTIDE SEQUENCE</scope>
</reference>
<evidence type="ECO:0000313" key="2">
    <source>
        <dbReference type="EMBL" id="CAA0824353.1"/>
    </source>
</evidence>
<evidence type="ECO:0000313" key="3">
    <source>
        <dbReference type="Proteomes" id="UP001153555"/>
    </source>
</evidence>
<gene>
    <name evidence="2" type="ORF">SHERM_21306</name>
</gene>
<dbReference type="AlphaFoldDB" id="A0A9N7RDF6"/>
<dbReference type="InterPro" id="IPR015410">
    <property type="entry name" value="DUF1985"/>
</dbReference>
<protein>
    <recommendedName>
        <fullName evidence="1">DUF1985 domain-containing protein</fullName>
    </recommendedName>
</protein>
<dbReference type="Proteomes" id="UP001153555">
    <property type="component" value="Unassembled WGS sequence"/>
</dbReference>
<sequence>KDSSTIGCRLPNFNRYETIETIRNMLTESQLKILKKSCFGMFFQLPFGIVQSQLVHLLLLRQVFQKNSEELLVDMCGKIMRFGIGEFSVLTGLKCVGVASKLLYQCPEDGLFNKFFASGGRLTREAIRLKFLSRCWSNDSDVVKLAILYFLANYLMGNELTVGFDLNYVAIIYSEDCNDYPWGKEIFEYFISHIVGKIFETKTSVYNKCRGLIVVLQWWFYEICKKASGLICLKDDSLISTIPRMLKWKADNSFDREFLVRKFFSLHHDQFSNIVPTMEEIERLHLDNLFNNNNEFIRHEDVRHNGSFAPSTSNNFDEQIHNLVSGQLQLQADFNSLKLLVHNFSAKVFEEFKVVHSTLK</sequence>
<feature type="non-terminal residue" evidence="2">
    <location>
        <position position="360"/>
    </location>
</feature>
<organism evidence="2 3">
    <name type="scientific">Striga hermonthica</name>
    <name type="common">Purple witchweed</name>
    <name type="synonym">Buchnera hermonthica</name>
    <dbReference type="NCBI Taxonomy" id="68872"/>
    <lineage>
        <taxon>Eukaryota</taxon>
        <taxon>Viridiplantae</taxon>
        <taxon>Streptophyta</taxon>
        <taxon>Embryophyta</taxon>
        <taxon>Tracheophyta</taxon>
        <taxon>Spermatophyta</taxon>
        <taxon>Magnoliopsida</taxon>
        <taxon>eudicotyledons</taxon>
        <taxon>Gunneridae</taxon>
        <taxon>Pentapetalae</taxon>
        <taxon>asterids</taxon>
        <taxon>lamiids</taxon>
        <taxon>Lamiales</taxon>
        <taxon>Orobanchaceae</taxon>
        <taxon>Buchnereae</taxon>
        <taxon>Striga</taxon>
    </lineage>
</organism>
<dbReference type="PANTHER" id="PTHR48449:SF1">
    <property type="entry name" value="DUF1985 DOMAIN-CONTAINING PROTEIN"/>
    <property type="match status" value="1"/>
</dbReference>
<feature type="non-terminal residue" evidence="2">
    <location>
        <position position="1"/>
    </location>
</feature>
<evidence type="ECO:0000259" key="1">
    <source>
        <dbReference type="Pfam" id="PF09331"/>
    </source>
</evidence>
<feature type="domain" description="DUF1985" evidence="1">
    <location>
        <begin position="59"/>
        <end position="192"/>
    </location>
</feature>
<keyword evidence="3" id="KW-1185">Reference proteome</keyword>
<comment type="caution">
    <text evidence="2">The sequence shown here is derived from an EMBL/GenBank/DDBJ whole genome shotgun (WGS) entry which is preliminary data.</text>
</comment>
<dbReference type="Pfam" id="PF09331">
    <property type="entry name" value="DUF1985"/>
    <property type="match status" value="1"/>
</dbReference>
<proteinExistence type="predicted"/>
<accession>A0A9N7RDF6</accession>
<dbReference type="OrthoDB" id="1217888at2759"/>
<dbReference type="PANTHER" id="PTHR48449">
    <property type="entry name" value="DUF1985 DOMAIN-CONTAINING PROTEIN"/>
    <property type="match status" value="1"/>
</dbReference>
<name>A0A9N7RDF6_STRHE</name>
<dbReference type="EMBL" id="CACSLK010024742">
    <property type="protein sequence ID" value="CAA0824353.1"/>
    <property type="molecule type" value="Genomic_DNA"/>
</dbReference>